<feature type="transmembrane region" description="Helical" evidence="1">
    <location>
        <begin position="255"/>
        <end position="276"/>
    </location>
</feature>
<accession>A0ABD5NLH9</accession>
<feature type="transmembrane region" description="Helical" evidence="1">
    <location>
        <begin position="21"/>
        <end position="50"/>
    </location>
</feature>
<feature type="transmembrane region" description="Helical" evidence="1">
    <location>
        <begin position="185"/>
        <end position="208"/>
    </location>
</feature>
<reference evidence="2 3" key="1">
    <citation type="journal article" date="2019" name="Int. J. Syst. Evol. Microbiol.">
        <title>The Global Catalogue of Microorganisms (GCM) 10K type strain sequencing project: providing services to taxonomists for standard genome sequencing and annotation.</title>
        <authorList>
            <consortium name="The Broad Institute Genomics Platform"/>
            <consortium name="The Broad Institute Genome Sequencing Center for Infectious Disease"/>
            <person name="Wu L."/>
            <person name="Ma J."/>
        </authorList>
    </citation>
    <scope>NUCLEOTIDE SEQUENCE [LARGE SCALE GENOMIC DNA]</scope>
    <source>
        <strain evidence="2 3">IBRC-M 10256</strain>
    </source>
</reference>
<dbReference type="GeneID" id="73903090"/>
<dbReference type="EMBL" id="JBHSAQ010000002">
    <property type="protein sequence ID" value="MFC3957717.1"/>
    <property type="molecule type" value="Genomic_DNA"/>
</dbReference>
<evidence type="ECO:0000313" key="2">
    <source>
        <dbReference type="EMBL" id="MFC3957717.1"/>
    </source>
</evidence>
<evidence type="ECO:0000256" key="1">
    <source>
        <dbReference type="SAM" id="Phobius"/>
    </source>
</evidence>
<feature type="transmembrane region" description="Helical" evidence="1">
    <location>
        <begin position="466"/>
        <end position="491"/>
    </location>
</feature>
<feature type="transmembrane region" description="Helical" evidence="1">
    <location>
        <begin position="322"/>
        <end position="342"/>
    </location>
</feature>
<proteinExistence type="predicted"/>
<evidence type="ECO:0000313" key="3">
    <source>
        <dbReference type="Proteomes" id="UP001595846"/>
    </source>
</evidence>
<dbReference type="PANTHER" id="PTHR35337">
    <property type="entry name" value="SLR1478 PROTEIN"/>
    <property type="match status" value="1"/>
</dbReference>
<keyword evidence="3" id="KW-1185">Reference proteome</keyword>
<feature type="transmembrane region" description="Helical" evidence="1">
    <location>
        <begin position="97"/>
        <end position="127"/>
    </location>
</feature>
<gene>
    <name evidence="2" type="ORF">ACFOUR_04930</name>
</gene>
<dbReference type="PANTHER" id="PTHR35337:SF1">
    <property type="entry name" value="SLR1478 PROTEIN"/>
    <property type="match status" value="1"/>
</dbReference>
<dbReference type="Proteomes" id="UP001595846">
    <property type="component" value="Unassembled WGS sequence"/>
</dbReference>
<name>A0ABD5NLH9_9EURY</name>
<dbReference type="InterPro" id="IPR002798">
    <property type="entry name" value="SpoIIM-like"/>
</dbReference>
<feature type="transmembrane region" description="Helical" evidence="1">
    <location>
        <begin position="426"/>
        <end position="446"/>
    </location>
</feature>
<dbReference type="Pfam" id="PF01944">
    <property type="entry name" value="SpoIIM"/>
    <property type="match status" value="1"/>
</dbReference>
<feature type="transmembrane region" description="Helical" evidence="1">
    <location>
        <begin position="354"/>
        <end position="371"/>
    </location>
</feature>
<feature type="transmembrane region" description="Helical" evidence="1">
    <location>
        <begin position="148"/>
        <end position="173"/>
    </location>
</feature>
<keyword evidence="1" id="KW-0472">Membrane</keyword>
<keyword evidence="1" id="KW-1133">Transmembrane helix</keyword>
<feature type="transmembrane region" description="Helical" evidence="1">
    <location>
        <begin position="229"/>
        <end position="249"/>
    </location>
</feature>
<organism evidence="2 3">
    <name type="scientific">Halovivax cerinus</name>
    <dbReference type="NCBI Taxonomy" id="1487865"/>
    <lineage>
        <taxon>Archaea</taxon>
        <taxon>Methanobacteriati</taxon>
        <taxon>Methanobacteriota</taxon>
        <taxon>Stenosarchaea group</taxon>
        <taxon>Halobacteria</taxon>
        <taxon>Halobacteriales</taxon>
        <taxon>Natrialbaceae</taxon>
        <taxon>Halovivax</taxon>
    </lineage>
</organism>
<dbReference type="AlphaFoldDB" id="A0ABD5NLH9"/>
<protein>
    <submittedName>
        <fullName evidence="2">Stage II sporulation protein M</fullName>
    </submittedName>
</protein>
<feature type="transmembrane region" description="Helical" evidence="1">
    <location>
        <begin position="383"/>
        <end position="406"/>
    </location>
</feature>
<sequence>MRFGRVLSTAWRTLLGRPSDLLPLYLLSTAVQGLVQVGMLLGIGTVALYLSVTGGLAEIRRNLSGLDQPPDPESTPGAFEVWVDEVLAALEPLATPAVVVIVGFVVTLTIVVVALVSAAVGAAQFSACLGRLRDRRGLVDGVAGARRYWLSFVGLSLLELAAWTGITVVALLLSVAGPAGVFVGLVGWLVGALLIATVFAFAPVAVVVDETTAVRGVRYAASFLRHRPVEAGLYIVTAFVAYVGFGVIVSTLGVVGVAAGPGLVGALAVTPFLHLLKVALYAGGRGVIGPVETFPNRPFRSRVRDGTRRSVRELAGFVRERPGTHVVAASTLVGGLLLGWYLASPLEGVFESSIAGRLVGHTAPVAAATFFGNNWTVALTMGFSGLFAVVPALTQLAYNGIVIGALARTEVAPLELLAFVAPHGVFEIPAIVVAGAVGIFLGTTWVRTWRGAGSRVDLADALERAFWVLLGVGLLLAIAALIEGFVSPYYWRPFL</sequence>
<keyword evidence="1" id="KW-0812">Transmembrane</keyword>
<comment type="caution">
    <text evidence="2">The sequence shown here is derived from an EMBL/GenBank/DDBJ whole genome shotgun (WGS) entry which is preliminary data.</text>
</comment>
<dbReference type="RefSeq" id="WP_256533943.1">
    <property type="nucleotide sequence ID" value="NZ_CP101824.1"/>
</dbReference>